<dbReference type="InterPro" id="IPR018356">
    <property type="entry name" value="Tscrpt_reg_HTH_DeoR_CS"/>
</dbReference>
<comment type="caution">
    <text evidence="6">The sequence shown here is derived from an EMBL/GenBank/DDBJ whole genome shotgun (WGS) entry which is preliminary data.</text>
</comment>
<dbReference type="AlphaFoldDB" id="A0A6A4RFK9"/>
<dbReference type="Pfam" id="PF00455">
    <property type="entry name" value="DeoRC"/>
    <property type="match status" value="1"/>
</dbReference>
<dbReference type="RefSeq" id="WP_158979217.1">
    <property type="nucleotide sequence ID" value="NZ_WSFO01000005.1"/>
</dbReference>
<dbReference type="PANTHER" id="PTHR30363">
    <property type="entry name" value="HTH-TYPE TRANSCRIPTIONAL REGULATOR SRLR-RELATED"/>
    <property type="match status" value="1"/>
</dbReference>
<gene>
    <name evidence="6" type="ORF">GP644_10065</name>
</gene>
<dbReference type="EMBL" id="WSFO01000005">
    <property type="protein sequence ID" value="KAE9630027.1"/>
    <property type="molecule type" value="Genomic_DNA"/>
</dbReference>
<name>A0A6A4RFK9_9RHOB</name>
<protein>
    <submittedName>
        <fullName evidence="6">DeoR family transcriptional regulator</fullName>
    </submittedName>
</protein>
<evidence type="ECO:0000256" key="2">
    <source>
        <dbReference type="ARBA" id="ARBA00023015"/>
    </source>
</evidence>
<dbReference type="InterPro" id="IPR014036">
    <property type="entry name" value="DeoR-like_C"/>
</dbReference>
<dbReference type="GO" id="GO:0003700">
    <property type="term" value="F:DNA-binding transcription factor activity"/>
    <property type="evidence" value="ECO:0007669"/>
    <property type="project" value="InterPro"/>
</dbReference>
<dbReference type="InterPro" id="IPR036390">
    <property type="entry name" value="WH_DNA-bd_sf"/>
</dbReference>
<dbReference type="PANTHER" id="PTHR30363:SF4">
    <property type="entry name" value="GLYCEROL-3-PHOSPHATE REGULON REPRESSOR"/>
    <property type="match status" value="1"/>
</dbReference>
<evidence type="ECO:0000313" key="7">
    <source>
        <dbReference type="Proteomes" id="UP000441586"/>
    </source>
</evidence>
<dbReference type="SMART" id="SM00420">
    <property type="entry name" value="HTH_DEOR"/>
    <property type="match status" value="1"/>
</dbReference>
<dbReference type="PROSITE" id="PS51000">
    <property type="entry name" value="HTH_DEOR_2"/>
    <property type="match status" value="1"/>
</dbReference>
<dbReference type="SUPFAM" id="SSF46785">
    <property type="entry name" value="Winged helix' DNA-binding domain"/>
    <property type="match status" value="1"/>
</dbReference>
<accession>A0A6A4RFK9</accession>
<dbReference type="Gene3D" id="1.10.10.10">
    <property type="entry name" value="Winged helix-like DNA-binding domain superfamily/Winged helix DNA-binding domain"/>
    <property type="match status" value="1"/>
</dbReference>
<dbReference type="InterPro" id="IPR037171">
    <property type="entry name" value="NagB/RpiA_transferase-like"/>
</dbReference>
<dbReference type="GO" id="GO:0003677">
    <property type="term" value="F:DNA binding"/>
    <property type="evidence" value="ECO:0007669"/>
    <property type="project" value="UniProtKB-KW"/>
</dbReference>
<dbReference type="InterPro" id="IPR001034">
    <property type="entry name" value="DeoR_HTH"/>
</dbReference>
<dbReference type="SMART" id="SM01134">
    <property type="entry name" value="DeoRC"/>
    <property type="match status" value="1"/>
</dbReference>
<evidence type="ECO:0000256" key="1">
    <source>
        <dbReference type="ARBA" id="ARBA00022491"/>
    </source>
</evidence>
<sequence>MWKNQRHQRIFRLLDEWQSLTTDYLVEDLSVSRETVRRDLLDMEALGLLRRVHGGAVSANARAEPPLDVRAKLQVKEKQAIARAACDLITDHKVIYFDTGSTTIFLARQLATIHGLHVITNSLEAASQLQKDYRANRSSSRVSLLGGNLTVFDFATCGQQTVREISRIQADIAFVSPTAIDPLHGALNAVQEEAEVATAMLDNSRENAVLADASKFTISGNYRSCRFDQMGTLVTDGQIRKQPEFSSRIKGLVKNLIIAE</sequence>
<dbReference type="InterPro" id="IPR050313">
    <property type="entry name" value="Carb_Metab_HTH_regulators"/>
</dbReference>
<dbReference type="Gene3D" id="3.40.50.1360">
    <property type="match status" value="1"/>
</dbReference>
<keyword evidence="3" id="KW-0238">DNA-binding</keyword>
<evidence type="ECO:0000256" key="3">
    <source>
        <dbReference type="ARBA" id="ARBA00023125"/>
    </source>
</evidence>
<keyword evidence="2" id="KW-0805">Transcription regulation</keyword>
<dbReference type="Proteomes" id="UP000441586">
    <property type="component" value="Unassembled WGS sequence"/>
</dbReference>
<evidence type="ECO:0000259" key="5">
    <source>
        <dbReference type="PROSITE" id="PS51000"/>
    </source>
</evidence>
<dbReference type="PROSITE" id="PS00894">
    <property type="entry name" value="HTH_DEOR_1"/>
    <property type="match status" value="1"/>
</dbReference>
<dbReference type="InterPro" id="IPR036388">
    <property type="entry name" value="WH-like_DNA-bd_sf"/>
</dbReference>
<keyword evidence="1" id="KW-0678">Repressor</keyword>
<dbReference type="PRINTS" id="PR00037">
    <property type="entry name" value="HTHLACR"/>
</dbReference>
<evidence type="ECO:0000256" key="4">
    <source>
        <dbReference type="ARBA" id="ARBA00023163"/>
    </source>
</evidence>
<evidence type="ECO:0000313" key="6">
    <source>
        <dbReference type="EMBL" id="KAE9630027.1"/>
    </source>
</evidence>
<proteinExistence type="predicted"/>
<feature type="domain" description="HTH deoR-type" evidence="5">
    <location>
        <begin position="3"/>
        <end position="58"/>
    </location>
</feature>
<dbReference type="SUPFAM" id="SSF100950">
    <property type="entry name" value="NagB/RpiA/CoA transferase-like"/>
    <property type="match status" value="1"/>
</dbReference>
<keyword evidence="4" id="KW-0804">Transcription</keyword>
<dbReference type="Pfam" id="PF08220">
    <property type="entry name" value="HTH_DeoR"/>
    <property type="match status" value="1"/>
</dbReference>
<organism evidence="6 7">
    <name type="scientific">Parasedimentitalea maritima</name>
    <dbReference type="NCBI Taxonomy" id="2578117"/>
    <lineage>
        <taxon>Bacteria</taxon>
        <taxon>Pseudomonadati</taxon>
        <taxon>Pseudomonadota</taxon>
        <taxon>Alphaproteobacteria</taxon>
        <taxon>Rhodobacterales</taxon>
        <taxon>Paracoccaceae</taxon>
        <taxon>Parasedimentitalea</taxon>
    </lineage>
</organism>
<reference evidence="6 7" key="1">
    <citation type="submission" date="2019-12" db="EMBL/GenBank/DDBJ databases">
        <authorList>
            <person name="Zhang Y.-J."/>
        </authorList>
    </citation>
    <scope>NUCLEOTIDE SEQUENCE [LARGE SCALE GENOMIC DNA]</scope>
    <source>
        <strain evidence="6 7">H18S-6</strain>
    </source>
</reference>